<proteinExistence type="inferred from homology"/>
<dbReference type="EC" id="3.1.2.-" evidence="5"/>
<dbReference type="CDD" id="cd03442">
    <property type="entry name" value="BFIT_BACH"/>
    <property type="match status" value="1"/>
</dbReference>
<evidence type="ECO:0000313" key="6">
    <source>
        <dbReference type="Proteomes" id="UP001180536"/>
    </source>
</evidence>
<accession>A0ABU1ZBT6</accession>
<dbReference type="Proteomes" id="UP001180536">
    <property type="component" value="Unassembled WGS sequence"/>
</dbReference>
<protein>
    <submittedName>
        <fullName evidence="5">Acyl-CoA thioesterase YciA</fullName>
        <ecNumber evidence="5">3.1.2.-</ecNumber>
    </submittedName>
</protein>
<dbReference type="InterPro" id="IPR040170">
    <property type="entry name" value="Cytosol_ACT"/>
</dbReference>
<evidence type="ECO:0000313" key="5">
    <source>
        <dbReference type="EMBL" id="MDR7298089.1"/>
    </source>
</evidence>
<evidence type="ECO:0000256" key="2">
    <source>
        <dbReference type="ARBA" id="ARBA00022801"/>
    </source>
</evidence>
<dbReference type="EMBL" id="JAVDXQ010000004">
    <property type="protein sequence ID" value="MDR7298089.1"/>
    <property type="molecule type" value="Genomic_DNA"/>
</dbReference>
<dbReference type="SUPFAM" id="SSF54637">
    <property type="entry name" value="Thioesterase/thiol ester dehydrase-isomerase"/>
    <property type="match status" value="1"/>
</dbReference>
<evidence type="ECO:0000256" key="3">
    <source>
        <dbReference type="PROSITE-ProRule" id="PRU01106"/>
    </source>
</evidence>
<dbReference type="PANTHER" id="PTHR11049">
    <property type="entry name" value="ACYL COENZYME A THIOESTER HYDROLASE"/>
    <property type="match status" value="1"/>
</dbReference>
<name>A0ABU1ZBT6_9BURK</name>
<dbReference type="PROSITE" id="PS51770">
    <property type="entry name" value="HOTDOG_ACOT"/>
    <property type="match status" value="1"/>
</dbReference>
<dbReference type="InterPro" id="IPR006683">
    <property type="entry name" value="Thioestr_dom"/>
</dbReference>
<dbReference type="PANTHER" id="PTHR11049:SF5">
    <property type="entry name" value="ACYL-COA THIOESTER HYDROLASE YCIA"/>
    <property type="match status" value="1"/>
</dbReference>
<dbReference type="InterPro" id="IPR029069">
    <property type="entry name" value="HotDog_dom_sf"/>
</dbReference>
<dbReference type="Gene3D" id="3.10.129.10">
    <property type="entry name" value="Hotdog Thioesterase"/>
    <property type="match status" value="1"/>
</dbReference>
<dbReference type="Pfam" id="PF03061">
    <property type="entry name" value="4HBT"/>
    <property type="match status" value="1"/>
</dbReference>
<evidence type="ECO:0000259" key="4">
    <source>
        <dbReference type="PROSITE" id="PS51770"/>
    </source>
</evidence>
<organism evidence="5 6">
    <name type="scientific">Pelomonas aquatica</name>
    <dbReference type="NCBI Taxonomy" id="431058"/>
    <lineage>
        <taxon>Bacteria</taxon>
        <taxon>Pseudomonadati</taxon>
        <taxon>Pseudomonadota</taxon>
        <taxon>Betaproteobacteria</taxon>
        <taxon>Burkholderiales</taxon>
        <taxon>Sphaerotilaceae</taxon>
        <taxon>Roseateles</taxon>
    </lineage>
</organism>
<comment type="similarity">
    <text evidence="1">Belongs to the acyl coenzyme A hydrolase family.</text>
</comment>
<keyword evidence="2 3" id="KW-0378">Hydrolase</keyword>
<comment type="caution">
    <text evidence="5">The sequence shown here is derived from an EMBL/GenBank/DDBJ whole genome shotgun (WGS) entry which is preliminary data.</text>
</comment>
<dbReference type="RefSeq" id="WP_056874323.1">
    <property type="nucleotide sequence ID" value="NZ_JAVDXQ010000004.1"/>
</dbReference>
<evidence type="ECO:0000256" key="1">
    <source>
        <dbReference type="ARBA" id="ARBA00010458"/>
    </source>
</evidence>
<gene>
    <name evidence="5" type="ORF">J2X16_003438</name>
</gene>
<dbReference type="GO" id="GO:0016787">
    <property type="term" value="F:hydrolase activity"/>
    <property type="evidence" value="ECO:0007669"/>
    <property type="project" value="UniProtKB-KW"/>
</dbReference>
<feature type="domain" description="HotDog ACOT-type" evidence="4">
    <location>
        <begin position="12"/>
        <end position="125"/>
    </location>
</feature>
<keyword evidence="6" id="KW-1185">Reference proteome</keyword>
<sequence>MDSTASPSLSGTDRQLVLRVMPMPADANANGDVFGGWIMAQVDIAGSIMPARISRGRVATVAVNEFVFKQPVSIGDLLSFYATVTRVGRTSVTVHVEVMAERDPENLHVVKVTEANLTFVAIDREGKPRPITV</sequence>
<dbReference type="InterPro" id="IPR033120">
    <property type="entry name" value="HOTDOG_ACOT"/>
</dbReference>
<reference evidence="5 6" key="1">
    <citation type="submission" date="2023-07" db="EMBL/GenBank/DDBJ databases">
        <title>Sorghum-associated microbial communities from plants grown in Nebraska, USA.</title>
        <authorList>
            <person name="Schachtman D."/>
        </authorList>
    </citation>
    <scope>NUCLEOTIDE SEQUENCE [LARGE SCALE GENOMIC DNA]</scope>
    <source>
        <strain evidence="5 6">BE310</strain>
    </source>
</reference>